<feature type="chain" id="PRO_5002623544" description="EGF-like domain-containing protein" evidence="5">
    <location>
        <begin position="18"/>
        <end position="2784"/>
    </location>
</feature>
<evidence type="ECO:0000313" key="8">
    <source>
        <dbReference type="Proteomes" id="UP000000600"/>
    </source>
</evidence>
<keyword evidence="4" id="KW-1133">Transmembrane helix</keyword>
<keyword evidence="8" id="KW-1185">Reference proteome</keyword>
<dbReference type="InterPro" id="IPR009030">
    <property type="entry name" value="Growth_fac_rcpt_cys_sf"/>
</dbReference>
<dbReference type="RefSeq" id="XP_001438835.1">
    <property type="nucleotide sequence ID" value="XM_001438798.1"/>
</dbReference>
<dbReference type="CDD" id="cd00064">
    <property type="entry name" value="FU"/>
    <property type="match status" value="1"/>
</dbReference>
<dbReference type="PANTHER" id="PTHR38934:SF6">
    <property type="entry name" value="CHROMOSOME UNDETERMINED SCAFFOLD_176, WHOLE GENOME SHOTGUN SEQUENCE"/>
    <property type="match status" value="1"/>
</dbReference>
<feature type="domain" description="EGF-like" evidence="6">
    <location>
        <begin position="1791"/>
        <end position="1823"/>
    </location>
</feature>
<feature type="signal peptide" evidence="5">
    <location>
        <begin position="1"/>
        <end position="17"/>
    </location>
</feature>
<keyword evidence="2" id="KW-0677">Repeat</keyword>
<dbReference type="Gene3D" id="2.10.220.10">
    <property type="entry name" value="Hormone Receptor, Insulin-like Growth Factor Receptor 1, Chain A, domain 2"/>
    <property type="match status" value="1"/>
</dbReference>
<dbReference type="KEGG" id="ptm:GSPATT00007985001"/>
<feature type="transmembrane region" description="Helical" evidence="4">
    <location>
        <begin position="2392"/>
        <end position="2414"/>
    </location>
</feature>
<feature type="transmembrane region" description="Helical" evidence="4">
    <location>
        <begin position="2582"/>
        <end position="2604"/>
    </location>
</feature>
<dbReference type="SUPFAM" id="SSF57184">
    <property type="entry name" value="Growth factor receptor domain"/>
    <property type="match status" value="10"/>
</dbReference>
<organism evidence="7 8">
    <name type="scientific">Paramecium tetraurelia</name>
    <dbReference type="NCBI Taxonomy" id="5888"/>
    <lineage>
        <taxon>Eukaryota</taxon>
        <taxon>Sar</taxon>
        <taxon>Alveolata</taxon>
        <taxon>Ciliophora</taxon>
        <taxon>Intramacronucleata</taxon>
        <taxon>Oligohymenophorea</taxon>
        <taxon>Peniculida</taxon>
        <taxon>Parameciidae</taxon>
        <taxon>Paramecium</taxon>
    </lineage>
</organism>
<dbReference type="GeneID" id="5024620"/>
<protein>
    <recommendedName>
        <fullName evidence="6">EGF-like domain-containing protein</fullName>
    </recommendedName>
</protein>
<feature type="transmembrane region" description="Helical" evidence="4">
    <location>
        <begin position="2639"/>
        <end position="2658"/>
    </location>
</feature>
<dbReference type="SMART" id="SM00181">
    <property type="entry name" value="EGF"/>
    <property type="match status" value="20"/>
</dbReference>
<dbReference type="eggNOG" id="ENOG502S6T0">
    <property type="taxonomic scope" value="Eukaryota"/>
</dbReference>
<dbReference type="SMART" id="SM00261">
    <property type="entry name" value="FU"/>
    <property type="match status" value="17"/>
</dbReference>
<feature type="domain" description="EGF-like" evidence="6">
    <location>
        <begin position="1853"/>
        <end position="1881"/>
    </location>
</feature>
<dbReference type="PANTHER" id="PTHR38934">
    <property type="entry name" value="HYPHALLY REGULATED CELL WALL PROTEIN 1"/>
    <property type="match status" value="1"/>
</dbReference>
<feature type="domain" description="EGF-like" evidence="6">
    <location>
        <begin position="1377"/>
        <end position="1409"/>
    </location>
</feature>
<dbReference type="Proteomes" id="UP000000600">
    <property type="component" value="Unassembled WGS sequence"/>
</dbReference>
<feature type="domain" description="EGF-like" evidence="6">
    <location>
        <begin position="1565"/>
        <end position="1594"/>
    </location>
</feature>
<proteinExistence type="predicted"/>
<feature type="domain" description="EGF-like" evidence="6">
    <location>
        <begin position="2091"/>
        <end position="2124"/>
    </location>
</feature>
<feature type="domain" description="EGF-like" evidence="6">
    <location>
        <begin position="951"/>
        <end position="981"/>
    </location>
</feature>
<evidence type="ECO:0000259" key="6">
    <source>
        <dbReference type="SMART" id="SM00181"/>
    </source>
</evidence>
<dbReference type="Pfam" id="PF13948">
    <property type="entry name" value="DUF4215"/>
    <property type="match status" value="22"/>
</dbReference>
<feature type="domain" description="EGF-like" evidence="6">
    <location>
        <begin position="1621"/>
        <end position="1653"/>
    </location>
</feature>
<dbReference type="OMA" id="GCIECDE"/>
<evidence type="ECO:0000256" key="5">
    <source>
        <dbReference type="SAM" id="SignalP"/>
    </source>
</evidence>
<evidence type="ECO:0000313" key="7">
    <source>
        <dbReference type="EMBL" id="CAK71438.1"/>
    </source>
</evidence>
<feature type="transmembrane region" description="Helical" evidence="4">
    <location>
        <begin position="2487"/>
        <end position="2506"/>
    </location>
</feature>
<reference evidence="7 8" key="1">
    <citation type="journal article" date="2006" name="Nature">
        <title>Global trends of whole-genome duplications revealed by the ciliate Paramecium tetraurelia.</title>
        <authorList>
            <consortium name="Genoscope"/>
            <person name="Aury J.-M."/>
            <person name="Jaillon O."/>
            <person name="Duret L."/>
            <person name="Noel B."/>
            <person name="Jubin C."/>
            <person name="Porcel B.M."/>
            <person name="Segurens B."/>
            <person name="Daubin V."/>
            <person name="Anthouard V."/>
            <person name="Aiach N."/>
            <person name="Arnaiz O."/>
            <person name="Billaut A."/>
            <person name="Beisson J."/>
            <person name="Blanc I."/>
            <person name="Bouhouche K."/>
            <person name="Camara F."/>
            <person name="Duharcourt S."/>
            <person name="Guigo R."/>
            <person name="Gogendeau D."/>
            <person name="Katinka M."/>
            <person name="Keller A.-M."/>
            <person name="Kissmehl R."/>
            <person name="Klotz C."/>
            <person name="Koll F."/>
            <person name="Le Moue A."/>
            <person name="Lepere C."/>
            <person name="Malinsky S."/>
            <person name="Nowacki M."/>
            <person name="Nowak J.K."/>
            <person name="Plattner H."/>
            <person name="Poulain J."/>
            <person name="Ruiz F."/>
            <person name="Serrano V."/>
            <person name="Zagulski M."/>
            <person name="Dessen P."/>
            <person name="Betermier M."/>
            <person name="Weissenbach J."/>
            <person name="Scarpelli C."/>
            <person name="Schachter V."/>
            <person name="Sperling L."/>
            <person name="Meyer E."/>
            <person name="Cohen J."/>
            <person name="Wincker P."/>
        </authorList>
    </citation>
    <scope>NUCLEOTIDE SEQUENCE [LARGE SCALE GENOMIC DNA]</scope>
    <source>
        <strain evidence="7 8">Stock d4-2</strain>
    </source>
</reference>
<feature type="domain" description="EGF-like" evidence="6">
    <location>
        <begin position="1908"/>
        <end position="1943"/>
    </location>
</feature>
<gene>
    <name evidence="7" type="ORF">GSPATT00007985001</name>
</gene>
<feature type="domain" description="EGF-like" evidence="6">
    <location>
        <begin position="827"/>
        <end position="857"/>
    </location>
</feature>
<dbReference type="InterPro" id="IPR006212">
    <property type="entry name" value="Furin_repeat"/>
</dbReference>
<sequence length="2784" mass="312786">MKSKIIAYFVLISLVSSQMTLVSEDLMNFSVSDSNWNYATACDWTYSATTTSQVAGCTPSNFQYSYVGQTYSRQMYTVTSMPPHFQVKIIVDGYFINSGNNMNTINYDCNVSTTATKTFQFKNNGANSVKNYQNVCNASWGNFQIQTYILTYVHNDNDTLQFRVCGTLNAGQTYGTRSLQIYVDRCHWSCMKCETSSASNKCKVCFNNPTVTLATASTCGLCPTNYLYIEYLNSSKGCFTECQHYRVPDSNNVCQFNENMLPFTTYLDTSTFTTASPWVFVPDPFNFNIVNVERISQIPCQTTKNYLGPFYSNEGYKLQLSLPYNLTYIRFRVTLLKFGTWTDYSTIRILLDSDEQASIYTISNAILNRNGQALLTDTNCTSPVVTYYRMEAKLRSNVVSPILWIQGNMDTAGSQSWGFRNVVLDIMKCQSTCSWCDYDLKCYACSTGVLYKNRCVPSCPPYSTLSSGKCLDFDEVVQNTRYIVKAFYDSTNTTETDIPAIIGTPSSSASDFQTTNTFIGSGPTIYFSYYLGKRALGGPLVWNKAIFTQNFVLNPHYKFRIKFTLVLGDDFVNAGDFRYTVGGFSQQIITYAQGATTSNNIGALGVDKFIQVDRTENHSLSSFQVILQCNASSSQSINDNFCLIYNYFILILECTQYCTACTGPTWAECTGQSAIPTGMLTPTSCVDATYYLDSSVTPAVCTKCSPSYCLECTNQYICTKCATNFYLSNGTCQCYSWTYLTATNTCDNCHDQCSSCYGSAKNQCLSCKNSQHRYINNNVCLCQNNYYDDGVSNKCQSVCGDMVVTDGEDCDDGNTTRFDGCNNCKYECQKECSICVNGKCSVCSTGYVLNSTMKWCIPLCGDNIIVGSEQCDNTYNYPIRYCFNCLQQCQSQCLNCQQGLCYSCDNTQGYYVNQTLLRCETQCGDGIIAGVEACDDANITSFDGCHNCYFQCDSFCDICLFSICTKCQTGYQLYSKTNQCLPICGDNYITFYESCDDGNLIRTDGCVQCQFQCQDECTNCILGQCYECNTPGYTLNQKLLKCVPVCGDGVTTQFQEQCDDLNSEFEDGCYQCRYECQAECAVCAAGICYSCKSNYYLDQNNICTPLCGNGVVSKYEQCDDSNTVLDDGCNQCVFNCDQYCDQCIFGVCKKCITGYNLNYSQKVCTSICGDGIITTEEQCDDIQNEQLNHEMECISCQLQCQQECEFCVLGQCQRCKQYNGYYLDSETGTCVSLCGDAIVSLNEQCDDQNSQLFDGCQYCLQVCDDECYDCKYGICFSCNSGYELINQNCISICGDGIVTKDEDCDFGIETINDYGCISCKFECDEGCNQCVNGRCLECKNEKGWHINQIDQQCNSQCGDFIVSNNEMCDENSSFCDSCALVCDDNCSQCFLGICSQCQNGYYLDENKCSSKCGDLIESDNEQCESDDLIPFDGCYLCEYSCQTQCITCLNGGCIECDEINGWYINKEQCHTICGDGIKAGDEECDIDINLDQGDISLNTCFDCKILCVENCKLCDKGQCTKCIDGYELNDDKECIQLCDSQQTHQKQCEDDNLEAFDGCFKCSFDCEDLCQSCVQGVCQSCKLGYQMNKNGKCESVCGDGYLSEIEFCDDGNNIEFDGCYQCKYSCPQHCQTCVKGQCKVCEIGYHFEYLNCITDCTDLILSQSETKCNKVQCQNQCEVCMDGQCYQCRQGWYWNQMKLNCESLCGDDVIIGDEQCDYASALDQINPKCNNDCQFECPDDCLQCEFGVCKKCQVGYFLSGNICYSQCGDLLINSNEQCDDNNLAPFDGCYLCSLDCQSQCEICVQGLCEKCLIGYELIDNNCIPICGDGIVTKDEYCDDKFDDSLSCENCKFSCDMYCQFCQYGRCVFCKIGFELKGNSCQPICGDGLISGYEQCDDENSLAEDGCFECSYSCQHQCLTCQTGYCLECDSTNGWQLTPQGMCIAICGDLKVTGDEQCDDGNEINFDGCFNCRYICQVACTKCLSGSCYECNTPGWRLDNFFCWEICGDGLQVGIEECDDGNDIPYDGCYECKSQCEEACVLCDAGKCLDCAFGWKLNAQNRCETYCGDGYVIPRYEDCDDGNLIPYDGCYECNYQCEQLCTSCLKGICYECNVPGWQISEFQCIPICGDGASYGNEQCDDGNLIEADGCNNKCEFQCHPACLLCEKGICKECDASQGFFEYLNQCASQCGDGLWEPLTEQCDDANNFDFDGCSADCKIEIDWFCQNHQLLVSNCFYEKQPIIQLELIDQQDNISTIQISFSTKMMLSFNIDSSQVFLENQVEDGNNNDINLIDLKIEDLNENSYSYSINPIAPVSQKPSFAIYLAYIELKTTISQEKINVIFIINNKLIVSENKTKLIKNVESIQIPTQTYISQSAEQLIKTFSEFQTFQSYSFLTISLVSVFTSGYSNFYMACDTLQYLYYSKYINLPFPDNLQQYLNILKESQLSQIATKKLGLSMMKFEDKQTPNTNSSQMPQPFENDSLNYDFFSNVSTSLTFFSISFAVYYSSLIISKLLHHITPFTLNSLGSIVGGSILTIRQKCTKFVNNFTFSGIIRVITINFYELAFSSLLQLSHINFNDTNSLINIIGAIVTLLSQFVFIGLLFHKIQQIQTKKTTDFKSSIKTLFLQLDCSHHQKMWVMQYNTVLLIKKIFYIHVIVGMQQSGLYQTIAVALQSSIFCVYLVVQQPLTKIDDLRKALVTEAGMFLNSLSFILYSVNQQFQFHQETLFYLGWINIGIYTIIVSSNVLIDGFAQFKIVYSKVKKTFNNFVQSQLPQQSRIQPIFI</sequence>
<name>A0CKX1_PARTE</name>
<dbReference type="EMBL" id="CT868097">
    <property type="protein sequence ID" value="CAK71438.1"/>
    <property type="molecule type" value="Genomic_DNA"/>
</dbReference>
<dbReference type="InterPro" id="IPR000742">
    <property type="entry name" value="EGF"/>
</dbReference>
<dbReference type="InterPro" id="IPR011936">
    <property type="entry name" value="Myxo_disulph_rpt"/>
</dbReference>
<feature type="domain" description="EGF-like" evidence="6">
    <location>
        <begin position="1736"/>
        <end position="1764"/>
    </location>
</feature>
<dbReference type="OrthoDB" id="291689at2759"/>
<evidence type="ECO:0000256" key="2">
    <source>
        <dbReference type="ARBA" id="ARBA00022737"/>
    </source>
</evidence>
<evidence type="ECO:0000256" key="3">
    <source>
        <dbReference type="ARBA" id="ARBA00023157"/>
    </source>
</evidence>
<keyword evidence="3" id="KW-1015">Disulfide bond</keyword>
<feature type="domain" description="EGF-like" evidence="6">
    <location>
        <begin position="1322"/>
        <end position="1354"/>
    </location>
</feature>
<accession>A0CKX1</accession>
<feature type="transmembrane region" description="Helical" evidence="4">
    <location>
        <begin position="2728"/>
        <end position="2748"/>
    </location>
</feature>
<feature type="transmembrane region" description="Helical" evidence="4">
    <location>
        <begin position="2544"/>
        <end position="2562"/>
    </location>
</feature>
<evidence type="ECO:0000256" key="1">
    <source>
        <dbReference type="ARBA" id="ARBA00022729"/>
    </source>
</evidence>
<feature type="domain" description="EGF-like" evidence="6">
    <location>
        <begin position="1667"/>
        <end position="1702"/>
    </location>
</feature>
<feature type="transmembrane region" description="Helical" evidence="4">
    <location>
        <begin position="2696"/>
        <end position="2716"/>
    </location>
</feature>
<feature type="domain" description="EGF-like" evidence="6">
    <location>
        <begin position="1135"/>
        <end position="1165"/>
    </location>
</feature>
<keyword evidence="4" id="KW-0812">Transmembrane</keyword>
<dbReference type="NCBIfam" id="TIGR02232">
    <property type="entry name" value="myxo_disulf_rpt"/>
    <property type="match status" value="7"/>
</dbReference>
<keyword evidence="4" id="KW-0472">Membrane</keyword>
<feature type="domain" description="EGF-like" evidence="6">
    <location>
        <begin position="755"/>
        <end position="796"/>
    </location>
</feature>
<feature type="domain" description="EGF-like" evidence="6">
    <location>
        <begin position="1008"/>
        <end position="1043"/>
    </location>
</feature>
<feature type="domain" description="EGF-like" evidence="6">
    <location>
        <begin position="703"/>
        <end position="733"/>
    </location>
</feature>
<keyword evidence="1 5" id="KW-0732">Signal</keyword>
<feature type="transmembrane region" description="Helical" evidence="4">
    <location>
        <begin position="2664"/>
        <end position="2684"/>
    </location>
</feature>
<feature type="transmembrane region" description="Helical" evidence="4">
    <location>
        <begin position="2518"/>
        <end position="2537"/>
    </location>
</feature>
<feature type="domain" description="EGF-like" evidence="6">
    <location>
        <begin position="1502"/>
        <end position="1535"/>
    </location>
</feature>
<feature type="domain" description="EGF-like" evidence="6">
    <location>
        <begin position="2030"/>
        <end position="2063"/>
    </location>
</feature>
<dbReference type="HOGENOM" id="CLU_000581_1_0_1"/>
<feature type="domain" description="EGF-like" evidence="6">
    <location>
        <begin position="1195"/>
        <end position="1231"/>
    </location>
</feature>
<feature type="domain" description="EGF-like" evidence="6">
    <location>
        <begin position="1075"/>
        <end position="1104"/>
    </location>
</feature>
<dbReference type="InParanoid" id="A0CKX1"/>
<evidence type="ECO:0000256" key="4">
    <source>
        <dbReference type="SAM" id="Phobius"/>
    </source>
</evidence>